<name>A0A1Y2EKL0_9PEZI</name>
<dbReference type="PANTHER" id="PTHR39598">
    <property type="entry name" value="AUSTINOL SYNTHESIS PROTEIN F-RELATED"/>
    <property type="match status" value="1"/>
</dbReference>
<dbReference type="AlphaFoldDB" id="A0A1Y2EKL0"/>
<dbReference type="SUPFAM" id="SSF54427">
    <property type="entry name" value="NTF2-like"/>
    <property type="match status" value="1"/>
</dbReference>
<reference evidence="1 2" key="1">
    <citation type="submission" date="2016-07" db="EMBL/GenBank/DDBJ databases">
        <title>Pervasive Adenine N6-methylation of Active Genes in Fungi.</title>
        <authorList>
            <consortium name="DOE Joint Genome Institute"/>
            <person name="Mondo S.J."/>
            <person name="Dannebaum R.O."/>
            <person name="Kuo R.C."/>
            <person name="Labutti K."/>
            <person name="Haridas S."/>
            <person name="Kuo A."/>
            <person name="Salamov A."/>
            <person name="Ahrendt S.R."/>
            <person name="Lipzen A."/>
            <person name="Sullivan W."/>
            <person name="Andreopoulos W.B."/>
            <person name="Clum A."/>
            <person name="Lindquist E."/>
            <person name="Daum C."/>
            <person name="Ramamoorthy G.K."/>
            <person name="Gryganskyi A."/>
            <person name="Culley D."/>
            <person name="Magnuson J.K."/>
            <person name="James T.Y."/>
            <person name="O'Malley M.A."/>
            <person name="Stajich J.E."/>
            <person name="Spatafora J.W."/>
            <person name="Visel A."/>
            <person name="Grigoriev I.V."/>
        </authorList>
    </citation>
    <scope>NUCLEOTIDE SEQUENCE [LARGE SCALE GENOMIC DNA]</scope>
    <source>
        <strain evidence="1 2">CBS 129021</strain>
    </source>
</reference>
<sequence>MSQRRQTALAAIDSYNQWSISAIMAFRDPSCTHEILPKSLNQPLMDNKKYEAYFSSMIPAFKSFKVVVQDVFEDEKENKVVVWAESTADSVIGPYANEYMLAFYFNEAGDKVVRMLEFVDSKNSAVFFPKLKGWFEERAAEGSAGKGTA</sequence>
<comment type="caution">
    <text evidence="1">The sequence shown here is derived from an EMBL/GenBank/DDBJ whole genome shotgun (WGS) entry which is preliminary data.</text>
</comment>
<evidence type="ECO:0000313" key="1">
    <source>
        <dbReference type="EMBL" id="ORY71826.1"/>
    </source>
</evidence>
<evidence type="ECO:0000313" key="2">
    <source>
        <dbReference type="Proteomes" id="UP000193689"/>
    </source>
</evidence>
<dbReference type="Gene3D" id="3.10.450.50">
    <property type="match status" value="1"/>
</dbReference>
<accession>A0A1Y2EKL0</accession>
<gene>
    <name evidence="1" type="ORF">BCR38DRAFT_418164</name>
</gene>
<dbReference type="STRING" id="1141098.A0A1Y2EKL0"/>
<organism evidence="1 2">
    <name type="scientific">Pseudomassariella vexata</name>
    <dbReference type="NCBI Taxonomy" id="1141098"/>
    <lineage>
        <taxon>Eukaryota</taxon>
        <taxon>Fungi</taxon>
        <taxon>Dikarya</taxon>
        <taxon>Ascomycota</taxon>
        <taxon>Pezizomycotina</taxon>
        <taxon>Sordariomycetes</taxon>
        <taxon>Xylariomycetidae</taxon>
        <taxon>Amphisphaeriales</taxon>
        <taxon>Pseudomassariaceae</taxon>
        <taxon>Pseudomassariella</taxon>
    </lineage>
</organism>
<evidence type="ECO:0008006" key="3">
    <source>
        <dbReference type="Google" id="ProtNLM"/>
    </source>
</evidence>
<dbReference type="InterPro" id="IPR032710">
    <property type="entry name" value="NTF2-like_dom_sf"/>
</dbReference>
<proteinExistence type="predicted"/>
<dbReference type="OrthoDB" id="3758478at2759"/>
<protein>
    <recommendedName>
        <fullName evidence="3">SnoaL-like domain-containing protein</fullName>
    </recommendedName>
</protein>
<dbReference type="EMBL" id="MCFJ01000001">
    <property type="protein sequence ID" value="ORY71826.1"/>
    <property type="molecule type" value="Genomic_DNA"/>
</dbReference>
<dbReference type="InParanoid" id="A0A1Y2EKL0"/>
<dbReference type="GeneID" id="63775413"/>
<dbReference type="InterPro" id="IPR050977">
    <property type="entry name" value="Fungal_Meroterpenoid_Isomerase"/>
</dbReference>
<dbReference type="Proteomes" id="UP000193689">
    <property type="component" value="Unassembled WGS sequence"/>
</dbReference>
<keyword evidence="2" id="KW-1185">Reference proteome</keyword>
<dbReference type="RefSeq" id="XP_040721418.1">
    <property type="nucleotide sequence ID" value="XM_040859201.1"/>
</dbReference>
<dbReference type="PANTHER" id="PTHR39598:SF1">
    <property type="entry name" value="AUSTINOID BIOSYNTHESIS CLUSTERS PROTEIN F-RELATED"/>
    <property type="match status" value="1"/>
</dbReference>